<feature type="transmembrane region" description="Helical" evidence="1">
    <location>
        <begin position="132"/>
        <end position="148"/>
    </location>
</feature>
<dbReference type="SUPFAM" id="SSF103481">
    <property type="entry name" value="Multidrug resistance efflux transporter EmrE"/>
    <property type="match status" value="1"/>
</dbReference>
<organism evidence="2 3">
    <name type="scientific">Sinomicrobium oceani</name>
    <dbReference type="NCBI Taxonomy" id="1150368"/>
    <lineage>
        <taxon>Bacteria</taxon>
        <taxon>Pseudomonadati</taxon>
        <taxon>Bacteroidota</taxon>
        <taxon>Flavobacteriia</taxon>
        <taxon>Flavobacteriales</taxon>
        <taxon>Flavobacteriaceae</taxon>
        <taxon>Sinomicrobium</taxon>
    </lineage>
</organism>
<dbReference type="GO" id="GO:0005886">
    <property type="term" value="C:plasma membrane"/>
    <property type="evidence" value="ECO:0007669"/>
    <property type="project" value="TreeGrafter"/>
</dbReference>
<gene>
    <name evidence="2" type="ORF">SAMN02927921_02416</name>
</gene>
<sequence length="149" mass="16304">MNQFSLSALAFLGGIFLAIQGGYNARLGVLLKNPLLASVMAFFFSMLFAVVLAAISIKKFPDSETLRQIPFYLWFTGGLFSVFGISLYYYTIPKLGVSTMISLGLCGQLIFAVIAGHFGWLHLPSEPLTTKRVFGILAMLTGILLINLK</sequence>
<dbReference type="InterPro" id="IPR037185">
    <property type="entry name" value="EmrE-like"/>
</dbReference>
<keyword evidence="3" id="KW-1185">Reference proteome</keyword>
<dbReference type="InterPro" id="IPR006750">
    <property type="entry name" value="YdcZ"/>
</dbReference>
<evidence type="ECO:0000256" key="1">
    <source>
        <dbReference type="SAM" id="Phobius"/>
    </source>
</evidence>
<dbReference type="Proteomes" id="UP000182248">
    <property type="component" value="Unassembled WGS sequence"/>
</dbReference>
<keyword evidence="1" id="KW-0812">Transmembrane</keyword>
<dbReference type="PANTHER" id="PTHR34821">
    <property type="entry name" value="INNER MEMBRANE PROTEIN YDCZ"/>
    <property type="match status" value="1"/>
</dbReference>
<feature type="transmembrane region" description="Helical" evidence="1">
    <location>
        <begin position="69"/>
        <end position="90"/>
    </location>
</feature>
<keyword evidence="1" id="KW-1133">Transmembrane helix</keyword>
<dbReference type="AlphaFoldDB" id="A0A1K1QBQ5"/>
<reference evidence="2 3" key="1">
    <citation type="submission" date="2016-11" db="EMBL/GenBank/DDBJ databases">
        <authorList>
            <person name="Jaros S."/>
            <person name="Januszkiewicz K."/>
            <person name="Wedrychowicz H."/>
        </authorList>
    </citation>
    <scope>NUCLEOTIDE SEQUENCE [LARGE SCALE GENOMIC DNA]</scope>
    <source>
        <strain evidence="2 3">CGMCC 1.12145</strain>
    </source>
</reference>
<name>A0A1K1QBQ5_9FLAO</name>
<dbReference type="STRING" id="1150368.SAMN02927921_02416"/>
<protein>
    <submittedName>
        <fullName evidence="2">Transporter family-2 protein</fullName>
    </submittedName>
</protein>
<dbReference type="EMBL" id="FPJE01000012">
    <property type="protein sequence ID" value="SFW57157.1"/>
    <property type="molecule type" value="Genomic_DNA"/>
</dbReference>
<dbReference type="RefSeq" id="WP_072317627.1">
    <property type="nucleotide sequence ID" value="NZ_FPJE01000012.1"/>
</dbReference>
<feature type="transmembrane region" description="Helical" evidence="1">
    <location>
        <begin position="97"/>
        <end position="120"/>
    </location>
</feature>
<keyword evidence="1" id="KW-0472">Membrane</keyword>
<dbReference type="PANTHER" id="PTHR34821:SF2">
    <property type="entry name" value="INNER MEMBRANE PROTEIN YDCZ"/>
    <property type="match status" value="1"/>
</dbReference>
<feature type="transmembrane region" description="Helical" evidence="1">
    <location>
        <begin position="6"/>
        <end position="23"/>
    </location>
</feature>
<accession>A0A1K1QBQ5</accession>
<evidence type="ECO:0000313" key="2">
    <source>
        <dbReference type="EMBL" id="SFW57157.1"/>
    </source>
</evidence>
<dbReference type="Pfam" id="PF04657">
    <property type="entry name" value="DMT_YdcZ"/>
    <property type="match status" value="1"/>
</dbReference>
<feature type="transmembrane region" description="Helical" evidence="1">
    <location>
        <begin position="35"/>
        <end position="57"/>
    </location>
</feature>
<dbReference type="OrthoDB" id="9097160at2"/>
<proteinExistence type="predicted"/>
<evidence type="ECO:0000313" key="3">
    <source>
        <dbReference type="Proteomes" id="UP000182248"/>
    </source>
</evidence>